<dbReference type="Pfam" id="PF02518">
    <property type="entry name" value="HATPase_c"/>
    <property type="match status" value="1"/>
</dbReference>
<keyword evidence="6 7" id="KW-0472">Membrane</keyword>
<evidence type="ECO:0000256" key="2">
    <source>
        <dbReference type="ARBA" id="ARBA00022475"/>
    </source>
</evidence>
<reference evidence="9" key="1">
    <citation type="submission" date="2020-08" db="EMBL/GenBank/DDBJ databases">
        <authorList>
            <person name="Uke A."/>
            <person name="Chhe C."/>
            <person name="Baramee S."/>
            <person name="Kosugi A."/>
        </authorList>
    </citation>
    <scope>NUCLEOTIDE SEQUENCE</scope>
    <source>
        <strain evidence="9">DA-C8</strain>
    </source>
</reference>
<dbReference type="SMART" id="SM00304">
    <property type="entry name" value="HAMP"/>
    <property type="match status" value="1"/>
</dbReference>
<keyword evidence="4" id="KW-0808">Transferase</keyword>
<organism evidence="9 10">
    <name type="scientific">Insulibacter thermoxylanivorax</name>
    <dbReference type="NCBI Taxonomy" id="2749268"/>
    <lineage>
        <taxon>Bacteria</taxon>
        <taxon>Bacillati</taxon>
        <taxon>Bacillota</taxon>
        <taxon>Bacilli</taxon>
        <taxon>Bacillales</taxon>
        <taxon>Paenibacillaceae</taxon>
        <taxon>Insulibacter</taxon>
    </lineage>
</organism>
<dbReference type="Pfam" id="PF06580">
    <property type="entry name" value="His_kinase"/>
    <property type="match status" value="1"/>
</dbReference>
<evidence type="ECO:0000313" key="9">
    <source>
        <dbReference type="EMBL" id="GFR39427.1"/>
    </source>
</evidence>
<protein>
    <recommendedName>
        <fullName evidence="8">HAMP domain-containing protein</fullName>
    </recommendedName>
</protein>
<feature type="transmembrane region" description="Helical" evidence="7">
    <location>
        <begin position="287"/>
        <end position="307"/>
    </location>
</feature>
<keyword evidence="5" id="KW-0418">Kinase</keyword>
<evidence type="ECO:0000256" key="3">
    <source>
        <dbReference type="ARBA" id="ARBA00022553"/>
    </source>
</evidence>
<name>A0A916VGH7_9BACL</name>
<dbReference type="PANTHER" id="PTHR34220:SF7">
    <property type="entry name" value="SENSOR HISTIDINE KINASE YPDA"/>
    <property type="match status" value="1"/>
</dbReference>
<comment type="caution">
    <text evidence="9">The sequence shown here is derived from an EMBL/GenBank/DDBJ whole genome shotgun (WGS) entry which is preliminary data.</text>
</comment>
<keyword evidence="2" id="KW-1003">Cell membrane</keyword>
<gene>
    <name evidence="9" type="ORF">PRECH8_27230</name>
</gene>
<dbReference type="Gene3D" id="6.10.340.10">
    <property type="match status" value="1"/>
</dbReference>
<dbReference type="GO" id="GO:0000155">
    <property type="term" value="F:phosphorelay sensor kinase activity"/>
    <property type="evidence" value="ECO:0007669"/>
    <property type="project" value="InterPro"/>
</dbReference>
<feature type="transmembrane region" description="Helical" evidence="7">
    <location>
        <begin position="12"/>
        <end position="29"/>
    </location>
</feature>
<dbReference type="InterPro" id="IPR003660">
    <property type="entry name" value="HAMP_dom"/>
</dbReference>
<keyword evidence="10" id="KW-1185">Reference proteome</keyword>
<dbReference type="SMART" id="SM00387">
    <property type="entry name" value="HATPase_c"/>
    <property type="match status" value="1"/>
</dbReference>
<keyword evidence="3" id="KW-0597">Phosphoprotein</keyword>
<dbReference type="InterPro" id="IPR036890">
    <property type="entry name" value="HATPase_C_sf"/>
</dbReference>
<dbReference type="SUPFAM" id="SSF158472">
    <property type="entry name" value="HAMP domain-like"/>
    <property type="match status" value="1"/>
</dbReference>
<comment type="subcellular location">
    <subcellularLocation>
        <location evidence="1">Cell membrane</location>
        <topology evidence="1">Multi-pass membrane protein</topology>
    </subcellularLocation>
</comment>
<dbReference type="InterPro" id="IPR003594">
    <property type="entry name" value="HATPase_dom"/>
</dbReference>
<evidence type="ECO:0000256" key="4">
    <source>
        <dbReference type="ARBA" id="ARBA00022679"/>
    </source>
</evidence>
<evidence type="ECO:0000259" key="8">
    <source>
        <dbReference type="PROSITE" id="PS50885"/>
    </source>
</evidence>
<dbReference type="AlphaFoldDB" id="A0A916VGH7"/>
<sequence length="586" mass="67791">MTWRYNTFTRIIGFLIAVLIPVIFLYAFSNKVSMDVLRREITALKEKDIIFFANELDASLSNIFRLGLLLSQDIHIQKIRTLHLLSGYDRYAEKLRILERLQLLNAAGKWDTQYSILSPENGEMVSTSSTLLDFDMEVLTDRFTTTWDLRSGRMVYGGHAEERFFRHLIQPLNAGIGEAGLIVEMSFNREELVRDLDLFKLGGSGDPFLLSPSGRVIANSTSNEQITEEIVQRIGLQDPVQHHNHILRIADSEYLLNIREVPSLSWYVVDYVPIDTVTRPILTSRNLFYGSIGLLLIMSIFAAYMLYQNVQRPIFQLIRSVHKLKIGDYSVRLTNRPNNEFTFLFDRFNEMAAEIEQLIQKVYVEQLRSREANLKQLQSQINPHFLYNCFALIRSLTRLGKTDSVMELALHLSKYYRYTTRLEKLTATIEEEMELIDSYLRIQQLHIHHLTYKIEVPEEMHRLEIPRLLLQPIVENAIIHGIEKVEHDGWIEVRGGQNDRFHYILVRDNGAGMNDEQLAKVRHEVDHAPSDETGCALWNIKQRLRLQFGSEADLLFHRPSEGGVVVEIRWPRTKPLASSLPQAGEG</sequence>
<dbReference type="Proteomes" id="UP000654993">
    <property type="component" value="Unassembled WGS sequence"/>
</dbReference>
<keyword evidence="7" id="KW-1133">Transmembrane helix</keyword>
<dbReference type="EMBL" id="BMAQ01000045">
    <property type="protein sequence ID" value="GFR39427.1"/>
    <property type="molecule type" value="Genomic_DNA"/>
</dbReference>
<accession>A0A916VGH7</accession>
<dbReference type="PANTHER" id="PTHR34220">
    <property type="entry name" value="SENSOR HISTIDINE KINASE YPDA"/>
    <property type="match status" value="1"/>
</dbReference>
<evidence type="ECO:0000313" key="10">
    <source>
        <dbReference type="Proteomes" id="UP000654993"/>
    </source>
</evidence>
<proteinExistence type="predicted"/>
<keyword evidence="7" id="KW-0812">Transmembrane</keyword>
<reference evidence="9" key="2">
    <citation type="journal article" date="2021" name="Data Brief">
        <title>Draft genome sequence data of the facultative, thermophilic, xylanolytic bacterium Paenibacillus sp. strain DA-C8.</title>
        <authorList>
            <person name="Chhe C."/>
            <person name="Uke A."/>
            <person name="Baramee S."/>
            <person name="Ungkulpasvich U."/>
            <person name="Tachaapaikoon C."/>
            <person name="Pason P."/>
            <person name="Waeonukul R."/>
            <person name="Ratanakhanokchai K."/>
            <person name="Kosugi A."/>
        </authorList>
    </citation>
    <scope>NUCLEOTIDE SEQUENCE</scope>
    <source>
        <strain evidence="9">DA-C8</strain>
    </source>
</reference>
<dbReference type="Gene3D" id="3.30.565.10">
    <property type="entry name" value="Histidine kinase-like ATPase, C-terminal domain"/>
    <property type="match status" value="1"/>
</dbReference>
<evidence type="ECO:0000256" key="1">
    <source>
        <dbReference type="ARBA" id="ARBA00004651"/>
    </source>
</evidence>
<evidence type="ECO:0000256" key="5">
    <source>
        <dbReference type="ARBA" id="ARBA00022777"/>
    </source>
</evidence>
<dbReference type="RefSeq" id="WP_200967622.1">
    <property type="nucleotide sequence ID" value="NZ_BMAQ01000045.1"/>
</dbReference>
<dbReference type="GO" id="GO:0005886">
    <property type="term" value="C:plasma membrane"/>
    <property type="evidence" value="ECO:0007669"/>
    <property type="project" value="UniProtKB-SubCell"/>
</dbReference>
<dbReference type="SUPFAM" id="SSF55874">
    <property type="entry name" value="ATPase domain of HSP90 chaperone/DNA topoisomerase II/histidine kinase"/>
    <property type="match status" value="1"/>
</dbReference>
<feature type="domain" description="HAMP" evidence="8">
    <location>
        <begin position="308"/>
        <end position="360"/>
    </location>
</feature>
<evidence type="ECO:0000256" key="6">
    <source>
        <dbReference type="ARBA" id="ARBA00023136"/>
    </source>
</evidence>
<evidence type="ECO:0000256" key="7">
    <source>
        <dbReference type="SAM" id="Phobius"/>
    </source>
</evidence>
<dbReference type="CDD" id="cd06225">
    <property type="entry name" value="HAMP"/>
    <property type="match status" value="1"/>
</dbReference>
<dbReference type="PROSITE" id="PS50885">
    <property type="entry name" value="HAMP"/>
    <property type="match status" value="1"/>
</dbReference>
<dbReference type="InterPro" id="IPR010559">
    <property type="entry name" value="Sig_transdc_His_kin_internal"/>
</dbReference>
<dbReference type="InterPro" id="IPR050640">
    <property type="entry name" value="Bact_2-comp_sensor_kinase"/>
</dbReference>